<evidence type="ECO:0000313" key="8">
    <source>
        <dbReference type="EMBL" id="SER92858.1"/>
    </source>
</evidence>
<organism evidence="8 9">
    <name type="scientific">Lachnobacterium bovis</name>
    <dbReference type="NCBI Taxonomy" id="140626"/>
    <lineage>
        <taxon>Bacteria</taxon>
        <taxon>Bacillati</taxon>
        <taxon>Bacillota</taxon>
        <taxon>Clostridia</taxon>
        <taxon>Lachnospirales</taxon>
        <taxon>Lachnospiraceae</taxon>
        <taxon>Lachnobacterium</taxon>
    </lineage>
</organism>
<keyword evidence="4" id="KW-0687">Ribonucleoprotein</keyword>
<feature type="domain" description="Large ribosomal subunit protein bL25 L25" evidence="6">
    <location>
        <begin position="4"/>
        <end position="89"/>
    </location>
</feature>
<keyword evidence="3 8" id="KW-0689">Ribosomal protein</keyword>
<name>A0A1H9T6T2_9FIRM</name>
<sequence length="204" mass="22649">METLKAKTRENGVKAKKLRKEGWVTGSLCGHELDHSLAIQLDANEAKRFLNNHSVGSKITLVVDGVKYLSLIKSIDIQPATNKLLDINFMQLVANERVKAVAEVVFENEDKARGFLTCEVRQIEYKALPKHIVEKVVIDVSKYKVGETLTVGDLEMSKDKNIEVLTSPDINVLHVVSRSRMKASAEETEEGVTEESIETASKAS</sequence>
<evidence type="ECO:0000256" key="4">
    <source>
        <dbReference type="ARBA" id="ARBA00023274"/>
    </source>
</evidence>
<dbReference type="AlphaFoldDB" id="A0A1H9T6T2"/>
<evidence type="ECO:0000256" key="3">
    <source>
        <dbReference type="ARBA" id="ARBA00022980"/>
    </source>
</evidence>
<gene>
    <name evidence="8" type="ORF">SAMN02910429_01512</name>
</gene>
<evidence type="ECO:0000256" key="5">
    <source>
        <dbReference type="SAM" id="MobiDB-lite"/>
    </source>
</evidence>
<evidence type="ECO:0000256" key="1">
    <source>
        <dbReference type="ARBA" id="ARBA00022730"/>
    </source>
</evidence>
<dbReference type="Gene3D" id="2.40.240.10">
    <property type="entry name" value="Ribosomal Protein L25, Chain P"/>
    <property type="match status" value="1"/>
</dbReference>
<dbReference type="PANTHER" id="PTHR33284:SF1">
    <property type="entry name" value="RIBOSOMAL PROTEIN L25_GLN-TRNA SYNTHETASE, ANTI-CODON-BINDING DOMAIN-CONTAINING PROTEIN"/>
    <property type="match status" value="1"/>
</dbReference>
<keyword evidence="2" id="KW-0694">RNA-binding</keyword>
<dbReference type="GO" id="GO:0022625">
    <property type="term" value="C:cytosolic large ribosomal subunit"/>
    <property type="evidence" value="ECO:0007669"/>
    <property type="project" value="TreeGrafter"/>
</dbReference>
<dbReference type="InterPro" id="IPR020057">
    <property type="entry name" value="Ribosomal_bL25_b-dom"/>
</dbReference>
<feature type="compositionally biased region" description="Acidic residues" evidence="5">
    <location>
        <begin position="186"/>
        <end position="197"/>
    </location>
</feature>
<dbReference type="RefSeq" id="WP_029067288.1">
    <property type="nucleotide sequence ID" value="NZ_FOGW01000014.1"/>
</dbReference>
<feature type="domain" description="Large ribosomal subunit protein bL25 beta" evidence="7">
    <location>
        <begin position="98"/>
        <end position="177"/>
    </location>
</feature>
<dbReference type="InterPro" id="IPR029751">
    <property type="entry name" value="Ribosomal_L25_dom"/>
</dbReference>
<keyword evidence="1" id="KW-0699">rRNA-binding</keyword>
<dbReference type="Gene3D" id="2.170.120.20">
    <property type="entry name" value="Ribosomal protein L25, beta domain"/>
    <property type="match status" value="1"/>
</dbReference>
<dbReference type="Proteomes" id="UP000182471">
    <property type="component" value="Unassembled WGS sequence"/>
</dbReference>
<dbReference type="GO" id="GO:0006412">
    <property type="term" value="P:translation"/>
    <property type="evidence" value="ECO:0007669"/>
    <property type="project" value="InterPro"/>
</dbReference>
<evidence type="ECO:0000313" key="9">
    <source>
        <dbReference type="Proteomes" id="UP000182471"/>
    </source>
</evidence>
<dbReference type="InterPro" id="IPR011035">
    <property type="entry name" value="Ribosomal_bL25/Gln-tRNA_synth"/>
</dbReference>
<evidence type="ECO:0000259" key="7">
    <source>
        <dbReference type="Pfam" id="PF14693"/>
    </source>
</evidence>
<dbReference type="Pfam" id="PF14693">
    <property type="entry name" value="Ribosomal_TL5_C"/>
    <property type="match status" value="1"/>
</dbReference>
<evidence type="ECO:0000259" key="6">
    <source>
        <dbReference type="Pfam" id="PF01386"/>
    </source>
</evidence>
<dbReference type="NCBIfam" id="TIGR00731">
    <property type="entry name" value="bL25_bact_ctc"/>
    <property type="match status" value="1"/>
</dbReference>
<dbReference type="InterPro" id="IPR020930">
    <property type="entry name" value="Ribosomal_uL5_bac-type"/>
</dbReference>
<dbReference type="InterPro" id="IPR001021">
    <property type="entry name" value="Ribosomal_bL25_long"/>
</dbReference>
<dbReference type="GO" id="GO:0003735">
    <property type="term" value="F:structural constituent of ribosome"/>
    <property type="evidence" value="ECO:0007669"/>
    <property type="project" value="InterPro"/>
</dbReference>
<dbReference type="InterPro" id="IPR020056">
    <property type="entry name" value="Rbsml_bL25/Gln-tRNA_synth_N"/>
</dbReference>
<reference evidence="9" key="1">
    <citation type="submission" date="2016-10" db="EMBL/GenBank/DDBJ databases">
        <authorList>
            <person name="Varghese N."/>
            <person name="Submissions S."/>
        </authorList>
    </citation>
    <scope>NUCLEOTIDE SEQUENCE [LARGE SCALE GENOMIC DNA]</scope>
    <source>
        <strain evidence="9">S1b</strain>
    </source>
</reference>
<dbReference type="EMBL" id="FOGW01000014">
    <property type="protein sequence ID" value="SER92858.1"/>
    <property type="molecule type" value="Genomic_DNA"/>
</dbReference>
<keyword evidence="9" id="KW-1185">Reference proteome</keyword>
<dbReference type="SUPFAM" id="SSF50715">
    <property type="entry name" value="Ribosomal protein L25-like"/>
    <property type="match status" value="1"/>
</dbReference>
<dbReference type="Pfam" id="PF01386">
    <property type="entry name" value="Ribosomal_L25p"/>
    <property type="match status" value="1"/>
</dbReference>
<dbReference type="InterPro" id="IPR037121">
    <property type="entry name" value="Ribosomal_bL25_C"/>
</dbReference>
<feature type="region of interest" description="Disordered" evidence="5">
    <location>
        <begin position="181"/>
        <end position="204"/>
    </location>
</feature>
<proteinExistence type="predicted"/>
<dbReference type="GO" id="GO:0008097">
    <property type="term" value="F:5S rRNA binding"/>
    <property type="evidence" value="ECO:0007669"/>
    <property type="project" value="InterPro"/>
</dbReference>
<dbReference type="OrthoDB" id="9790002at2"/>
<evidence type="ECO:0000256" key="2">
    <source>
        <dbReference type="ARBA" id="ARBA00022884"/>
    </source>
</evidence>
<accession>A0A1H9T6T2</accession>
<dbReference type="PANTHER" id="PTHR33284">
    <property type="entry name" value="RIBOSOMAL PROTEIN L25/GLN-TRNA SYNTHETASE, ANTI-CODON-BINDING DOMAIN-CONTAINING PROTEIN"/>
    <property type="match status" value="1"/>
</dbReference>
<protein>
    <submittedName>
        <fullName evidence="8">Large subunit ribosomal protein L25</fullName>
    </submittedName>
</protein>